<evidence type="ECO:0000313" key="17">
    <source>
        <dbReference type="Proteomes" id="UP000005085"/>
    </source>
</evidence>
<feature type="binding site" evidence="11">
    <location>
        <begin position="99"/>
        <end position="106"/>
    </location>
    <ligand>
        <name>ATP</name>
        <dbReference type="ChEBI" id="CHEBI:30616"/>
    </ligand>
</feature>
<dbReference type="NCBIfam" id="TIGR00416">
    <property type="entry name" value="sms"/>
    <property type="match status" value="1"/>
</dbReference>
<evidence type="ECO:0000256" key="5">
    <source>
        <dbReference type="ARBA" id="ARBA00022801"/>
    </source>
</evidence>
<dbReference type="PRINTS" id="PR01874">
    <property type="entry name" value="DNAREPAIRADA"/>
</dbReference>
<evidence type="ECO:0000256" key="3">
    <source>
        <dbReference type="ARBA" id="ARBA00022763"/>
    </source>
</evidence>
<dbReference type="Pfam" id="PF13541">
    <property type="entry name" value="ChlI"/>
    <property type="match status" value="1"/>
</dbReference>
<keyword evidence="5" id="KW-0378">Hydrolase</keyword>
<dbReference type="HOGENOM" id="CLU_018264_0_0_7"/>
<dbReference type="PANTHER" id="PTHR32472">
    <property type="entry name" value="DNA REPAIR PROTEIN RADA"/>
    <property type="match status" value="1"/>
</dbReference>
<evidence type="ECO:0000256" key="12">
    <source>
        <dbReference type="NCBIfam" id="TIGR00416"/>
    </source>
</evidence>
<dbReference type="Gene3D" id="3.40.50.300">
    <property type="entry name" value="P-loop containing nucleotide triphosphate hydrolases"/>
    <property type="match status" value="2"/>
</dbReference>
<feature type="short sequence motif" description="RadA KNRFG motif" evidence="11">
    <location>
        <begin position="400"/>
        <end position="404"/>
    </location>
</feature>
<dbReference type="SUPFAM" id="SSF54211">
    <property type="entry name" value="Ribosomal protein S5 domain 2-like"/>
    <property type="match status" value="1"/>
</dbReference>
<comment type="domain">
    <text evidence="11">The middle region has homology to RecA with ATPase motifs including the RadA KNRFG motif, while the C-terminus is homologous to Lon protease.</text>
</comment>
<keyword evidence="7 11" id="KW-0067">ATP-binding</keyword>
<keyword evidence="2 11" id="KW-0547">Nucleotide-binding</keyword>
<evidence type="ECO:0000313" key="16">
    <source>
        <dbReference type="EMBL" id="EEO24527.2"/>
    </source>
</evidence>
<dbReference type="Proteomes" id="UP000005085">
    <property type="component" value="Unassembled WGS sequence"/>
</dbReference>
<dbReference type="Gene3D" id="3.30.230.10">
    <property type="match status" value="1"/>
</dbReference>
<keyword evidence="4 13" id="KW-0863">Zinc-finger</keyword>
<proteinExistence type="inferred from homology"/>
<evidence type="ECO:0000256" key="4">
    <source>
        <dbReference type="ARBA" id="ARBA00022771"/>
    </source>
</evidence>
<dbReference type="EMBL" id="ACDN02000009">
    <property type="protein sequence ID" value="EEO24527.2"/>
    <property type="molecule type" value="Genomic_DNA"/>
</dbReference>
<comment type="function">
    <text evidence="11">Plays a role in repairing double-strand DNA breaks, probably involving stabilizing or processing branched DNA or blocked replication forks.</text>
</comment>
<dbReference type="GO" id="GO:0003684">
    <property type="term" value="F:damaged DNA binding"/>
    <property type="evidence" value="ECO:0007669"/>
    <property type="project" value="InterPro"/>
</dbReference>
<dbReference type="eggNOG" id="COG1066">
    <property type="taxonomic scope" value="Bacteria"/>
</dbReference>
<feature type="region of interest" description="Lon-protease-like" evidence="11">
    <location>
        <begin position="498"/>
        <end position="596"/>
    </location>
</feature>
<gene>
    <name evidence="11" type="primary">radA</name>
    <name evidence="16" type="ORF">HRAG_01584</name>
</gene>
<comment type="similarity">
    <text evidence="11 13">Belongs to the RecA family. RadA subfamily.</text>
</comment>
<comment type="function">
    <text evidence="13">DNA-dependent ATPase involved in processing of recombination intermediates, plays a role in repairing DNA breaks. Stimulates the branch migration of RecA-mediated strand transfer reactions, allowing the 3' invading strand to extend heteroduplex DNA faster. Binds ssDNA in the presence of ADP but not other nucleotides, has ATPase activity that is stimulated by ssDNA and various branched DNA structures, but inhibited by SSB. Does not have RecA's homology-searching function.</text>
</comment>
<dbReference type="SUPFAM" id="SSF52540">
    <property type="entry name" value="P-loop containing nucleoside triphosphate hydrolases"/>
    <property type="match status" value="2"/>
</dbReference>
<dbReference type="GO" id="GO:0005524">
    <property type="term" value="F:ATP binding"/>
    <property type="evidence" value="ECO:0007669"/>
    <property type="project" value="UniProtKB-UniRule"/>
</dbReference>
<dbReference type="InterPro" id="IPR027417">
    <property type="entry name" value="P-loop_NTPase"/>
</dbReference>
<dbReference type="GO" id="GO:0008270">
    <property type="term" value="F:zinc ion binding"/>
    <property type="evidence" value="ECO:0007669"/>
    <property type="project" value="UniProtKB-KW"/>
</dbReference>
<reference evidence="16 17" key="1">
    <citation type="journal article" date="2014" name="Genome Announc.">
        <title>Draft genome sequences of six enterohepatic helicobacter species isolated from humans and one from rhesus macaques.</title>
        <authorList>
            <person name="Shen Z."/>
            <person name="Sheh A."/>
            <person name="Young S.K."/>
            <person name="Abouelliel A."/>
            <person name="Ward D.V."/>
            <person name="Earl A.M."/>
            <person name="Fox J.G."/>
        </authorList>
    </citation>
    <scope>NUCLEOTIDE SEQUENCE [LARGE SCALE GENOMIC DNA]</scope>
    <source>
        <strain evidence="16 17">ATCC 43879</strain>
    </source>
</reference>
<evidence type="ECO:0000256" key="13">
    <source>
        <dbReference type="RuleBase" id="RU003555"/>
    </source>
</evidence>
<evidence type="ECO:0000256" key="7">
    <source>
        <dbReference type="ARBA" id="ARBA00022840"/>
    </source>
</evidence>
<dbReference type="PROSITE" id="PS50162">
    <property type="entry name" value="RECA_2"/>
    <property type="match status" value="1"/>
</dbReference>
<sequence>MKAKKSTLYECQHCGWQSSKWLGKCPNCSAWESLIELKGEALSYAYSSNNTQTTHSSTKALPITQVQEEVLDRFSSTQSELDIVLGGGIVRGGLYLIGGSPGVGKSTLLLKVAGGLANGESYNIDSNPYTNNLALNTESSATFHANNTNLDNQANSYNSFSNTIQSEKQRNLDSNPCHVERSEISSIESNKDISPFSKARTSKALAHTCKYDNMQNLDSKNYTLNPATHPDLTQNLESNQITQKAPHQPIKTEKLDSKSTQTKGRKVLYVSGEESLSQIHNRAKRCHCLSDNLYLLSEINILEIKENLLNGGFEVCIIDSIQTIYSPNLTAAPGSVSQVREITFELMRLAKSFNIAMFIIGHITKDGQIAGPRVLEHMVDCVLYFEGERSNELKILRGFKNRFGTTSEIGIFEMKAHGLVSANEATKKFFNAKKDMSGSAAVAIMEGSRCIVVEIQALTCENEYGVPKRLTNGFDSNRLNMILALLEKKLGIHLHKHDVFVNVAGGIKISETSADLALIASILSSYKNRPLRSSTAFIGEVSLIGDIREVGGLELRLKELANFGFKNAIVPNIPKGYKGQVKCTQALEVAQIIEWM</sequence>
<keyword evidence="3 11" id="KW-0227">DNA damage</keyword>
<evidence type="ECO:0000256" key="1">
    <source>
        <dbReference type="ARBA" id="ARBA00022723"/>
    </source>
</evidence>
<dbReference type="MEROPS" id="S16.A04"/>
<evidence type="ECO:0000256" key="2">
    <source>
        <dbReference type="ARBA" id="ARBA00022741"/>
    </source>
</evidence>
<evidence type="ECO:0000256" key="10">
    <source>
        <dbReference type="ARBA" id="ARBA00023204"/>
    </source>
</evidence>
<evidence type="ECO:0000256" key="9">
    <source>
        <dbReference type="ARBA" id="ARBA00023125"/>
    </source>
</evidence>
<feature type="domain" description="RecA family profile 1" evidence="15">
    <location>
        <begin position="70"/>
        <end position="363"/>
    </location>
</feature>
<evidence type="ECO:0000256" key="14">
    <source>
        <dbReference type="SAM" id="MobiDB-lite"/>
    </source>
</evidence>
<dbReference type="InterPro" id="IPR004504">
    <property type="entry name" value="DNA_repair_RadA"/>
</dbReference>
<evidence type="ECO:0000256" key="11">
    <source>
        <dbReference type="HAMAP-Rule" id="MF_01498"/>
    </source>
</evidence>
<dbReference type="InterPro" id="IPR003593">
    <property type="entry name" value="AAA+_ATPase"/>
</dbReference>
<name>C3XHN8_9HELI</name>
<dbReference type="GO" id="GO:0140664">
    <property type="term" value="F:ATP-dependent DNA damage sensor activity"/>
    <property type="evidence" value="ECO:0007669"/>
    <property type="project" value="InterPro"/>
</dbReference>
<comment type="caution">
    <text evidence="16">The sequence shown here is derived from an EMBL/GenBank/DDBJ whole genome shotgun (WGS) entry which is preliminary data.</text>
</comment>
<dbReference type="HAMAP" id="MF_01498">
    <property type="entry name" value="RadA_bact"/>
    <property type="match status" value="1"/>
</dbReference>
<organism evidence="16 17">
    <name type="scientific">Helicobacter bilis ATCC 43879</name>
    <dbReference type="NCBI Taxonomy" id="613026"/>
    <lineage>
        <taxon>Bacteria</taxon>
        <taxon>Pseudomonadati</taxon>
        <taxon>Campylobacterota</taxon>
        <taxon>Epsilonproteobacteria</taxon>
        <taxon>Campylobacterales</taxon>
        <taxon>Helicobacteraceae</taxon>
        <taxon>Helicobacter</taxon>
    </lineage>
</organism>
<keyword evidence="17" id="KW-1185">Reference proteome</keyword>
<protein>
    <recommendedName>
        <fullName evidence="11 12">DNA repair protein RadA</fullName>
    </recommendedName>
</protein>
<accession>C3XHN8</accession>
<keyword evidence="6 13" id="KW-0862">Zinc</keyword>
<keyword evidence="9 11" id="KW-0238">DNA-binding</keyword>
<evidence type="ECO:0000256" key="8">
    <source>
        <dbReference type="ARBA" id="ARBA00023016"/>
    </source>
</evidence>
<dbReference type="GO" id="GO:0000725">
    <property type="term" value="P:recombinational repair"/>
    <property type="evidence" value="ECO:0007669"/>
    <property type="project" value="UniProtKB-UniRule"/>
</dbReference>
<dbReference type="GO" id="GO:0016787">
    <property type="term" value="F:hydrolase activity"/>
    <property type="evidence" value="ECO:0007669"/>
    <property type="project" value="UniProtKB-KW"/>
</dbReference>
<dbReference type="Pfam" id="PF18073">
    <property type="entry name" value="Zn_ribbon_LapB"/>
    <property type="match status" value="1"/>
</dbReference>
<dbReference type="InterPro" id="IPR020568">
    <property type="entry name" value="Ribosomal_Su5_D2-typ_SF"/>
</dbReference>
<dbReference type="InterPro" id="IPR014721">
    <property type="entry name" value="Ribsml_uS5_D2-typ_fold_subgr"/>
</dbReference>
<evidence type="ECO:0000256" key="6">
    <source>
        <dbReference type="ARBA" id="ARBA00022833"/>
    </source>
</evidence>
<keyword evidence="1 11" id="KW-0479">Metal-binding</keyword>
<dbReference type="InterPro" id="IPR041166">
    <property type="entry name" value="Rubredoxin_2"/>
</dbReference>
<dbReference type="GO" id="GO:0005829">
    <property type="term" value="C:cytosol"/>
    <property type="evidence" value="ECO:0007669"/>
    <property type="project" value="TreeGrafter"/>
</dbReference>
<dbReference type="PANTHER" id="PTHR32472:SF10">
    <property type="entry name" value="DNA REPAIR PROTEIN RADA-LIKE PROTEIN"/>
    <property type="match status" value="1"/>
</dbReference>
<evidence type="ECO:0000259" key="15">
    <source>
        <dbReference type="PROSITE" id="PS50162"/>
    </source>
</evidence>
<dbReference type="AlphaFoldDB" id="C3XHN8"/>
<keyword evidence="10 11" id="KW-0234">DNA repair</keyword>
<keyword evidence="8 11" id="KW-0346">Stress response</keyword>
<dbReference type="InterPro" id="IPR020588">
    <property type="entry name" value="RecA_ATP-bd"/>
</dbReference>
<dbReference type="SMART" id="SM00382">
    <property type="entry name" value="AAA"/>
    <property type="match status" value="1"/>
</dbReference>
<feature type="region of interest" description="Disordered" evidence="14">
    <location>
        <begin position="240"/>
        <end position="259"/>
    </location>
</feature>